<dbReference type="AlphaFoldDB" id="A0A2V4VCT0"/>
<evidence type="ECO:0000313" key="1">
    <source>
        <dbReference type="EMBL" id="PYE51372.1"/>
    </source>
</evidence>
<protein>
    <submittedName>
        <fullName evidence="1">Uncharacterized protein</fullName>
    </submittedName>
</protein>
<comment type="caution">
    <text evidence="1">The sequence shown here is derived from an EMBL/GenBank/DDBJ whole genome shotgun (WGS) entry which is preliminary data.</text>
</comment>
<name>A0A2V4VCT0_PAEBA</name>
<sequence length="77" mass="8930">MCSRLNNYIGGIKTFKPIDMLMSAMIHYEKISRVKHDDNKDVNYDDGKKTLQCLSESRWLVQIGGRQMFLSAPELLH</sequence>
<proteinExistence type="predicted"/>
<reference evidence="1 2" key="1">
    <citation type="submission" date="2018-06" db="EMBL/GenBank/DDBJ databases">
        <title>Genomic Encyclopedia of Type Strains, Phase III (KMG-III): the genomes of soil and plant-associated and newly described type strains.</title>
        <authorList>
            <person name="Whitman W."/>
        </authorList>
    </citation>
    <scope>NUCLEOTIDE SEQUENCE [LARGE SCALE GENOMIC DNA]</scope>
    <source>
        <strain evidence="1 2">CECT 7022</strain>
    </source>
</reference>
<gene>
    <name evidence="1" type="ORF">DFQ00_102165</name>
</gene>
<dbReference type="EMBL" id="QJSW01000002">
    <property type="protein sequence ID" value="PYE51372.1"/>
    <property type="molecule type" value="Genomic_DNA"/>
</dbReference>
<dbReference type="Proteomes" id="UP000247790">
    <property type="component" value="Unassembled WGS sequence"/>
</dbReference>
<accession>A0A2V4VCT0</accession>
<organism evidence="1 2">
    <name type="scientific">Paenibacillus barcinonensis</name>
    <dbReference type="NCBI Taxonomy" id="198119"/>
    <lineage>
        <taxon>Bacteria</taxon>
        <taxon>Bacillati</taxon>
        <taxon>Bacillota</taxon>
        <taxon>Bacilli</taxon>
        <taxon>Bacillales</taxon>
        <taxon>Paenibacillaceae</taxon>
        <taxon>Paenibacillus</taxon>
    </lineage>
</organism>
<evidence type="ECO:0000313" key="2">
    <source>
        <dbReference type="Proteomes" id="UP000247790"/>
    </source>
</evidence>